<accession>A0A6A4S1B7</accession>
<sequence length="324" mass="36068">MKRRLFEKTQTQECCLQFVVPQSWNSETLSDTAELVTSSTYPLTCGVGRARESAWDTGSEEDKEKDTMNISCRVKSDSLCNDKSQDYASVTIVHRCVAADYGNKGILAEVPPGTNANRHNTTHRGREPKALASLISPLSSQHKPIKLVHYTSAQDVHVSIRSCILSCSKDMSSITFEVNLQKCSDLARNCINNVTRCRGQHGDVDVHIPAYARRSGEQETNQEKKVLFRSLFIFNAVALASKLNPAVILDSSIQTKIEILRTAAVGHWRTAGCRRITVASDDSDGPRGRGVRRPGVMSSHKKQEWTTGLRPRFLAKTDTMDDWE</sequence>
<dbReference type="EMBL" id="VEVO01000019">
    <property type="protein sequence ID" value="KAF0026329.1"/>
    <property type="molecule type" value="Genomic_DNA"/>
</dbReference>
<comment type="caution">
    <text evidence="2">The sequence shown here is derived from an EMBL/GenBank/DDBJ whole genome shotgun (WGS) entry which is preliminary data.</text>
</comment>
<evidence type="ECO:0000313" key="3">
    <source>
        <dbReference type="Proteomes" id="UP000438429"/>
    </source>
</evidence>
<dbReference type="Proteomes" id="UP000438429">
    <property type="component" value="Unassembled WGS sequence"/>
</dbReference>
<proteinExistence type="predicted"/>
<feature type="region of interest" description="Disordered" evidence="1">
    <location>
        <begin position="279"/>
        <end position="305"/>
    </location>
</feature>
<gene>
    <name evidence="2" type="ORF">F2P81_021066</name>
</gene>
<dbReference type="AlphaFoldDB" id="A0A6A4S1B7"/>
<organism evidence="2 3">
    <name type="scientific">Scophthalmus maximus</name>
    <name type="common">Turbot</name>
    <name type="synonym">Psetta maxima</name>
    <dbReference type="NCBI Taxonomy" id="52904"/>
    <lineage>
        <taxon>Eukaryota</taxon>
        <taxon>Metazoa</taxon>
        <taxon>Chordata</taxon>
        <taxon>Craniata</taxon>
        <taxon>Vertebrata</taxon>
        <taxon>Euteleostomi</taxon>
        <taxon>Actinopterygii</taxon>
        <taxon>Neopterygii</taxon>
        <taxon>Teleostei</taxon>
        <taxon>Neoteleostei</taxon>
        <taxon>Acanthomorphata</taxon>
        <taxon>Carangaria</taxon>
        <taxon>Pleuronectiformes</taxon>
        <taxon>Pleuronectoidei</taxon>
        <taxon>Scophthalmidae</taxon>
        <taxon>Scophthalmus</taxon>
    </lineage>
</organism>
<protein>
    <submittedName>
        <fullName evidence="2">Uncharacterized protein</fullName>
    </submittedName>
</protein>
<evidence type="ECO:0000256" key="1">
    <source>
        <dbReference type="SAM" id="MobiDB-lite"/>
    </source>
</evidence>
<evidence type="ECO:0000313" key="2">
    <source>
        <dbReference type="EMBL" id="KAF0026329.1"/>
    </source>
</evidence>
<name>A0A6A4S1B7_SCOMX</name>
<reference evidence="2 3" key="1">
    <citation type="submission" date="2019-06" db="EMBL/GenBank/DDBJ databases">
        <title>Draft genomes of female and male turbot (Scophthalmus maximus).</title>
        <authorList>
            <person name="Xu H."/>
            <person name="Xu X.-W."/>
            <person name="Shao C."/>
            <person name="Chen S."/>
        </authorList>
    </citation>
    <scope>NUCLEOTIDE SEQUENCE [LARGE SCALE GENOMIC DNA]</scope>
    <source>
        <strain evidence="2">Ysfricsl-2016a</strain>
        <tissue evidence="2">Blood</tissue>
    </source>
</reference>